<dbReference type="PANTHER" id="PTHR47990">
    <property type="entry name" value="2-OXOGLUTARATE (2OG) AND FE(II)-DEPENDENT OXYGENASE SUPERFAMILY PROTEIN-RELATED"/>
    <property type="match status" value="1"/>
</dbReference>
<dbReference type="Gene3D" id="2.60.120.330">
    <property type="entry name" value="B-lactam Antibiotic, Isopenicillin N Synthase, Chain"/>
    <property type="match status" value="1"/>
</dbReference>
<dbReference type="Pfam" id="PF03171">
    <property type="entry name" value="2OG-FeII_Oxy"/>
    <property type="match status" value="1"/>
</dbReference>
<reference evidence="4" key="1">
    <citation type="journal article" date="2020" name="Stud. Mycol.">
        <title>101 Dothideomycetes genomes: a test case for predicting lifestyles and emergence of pathogens.</title>
        <authorList>
            <person name="Haridas S."/>
            <person name="Albert R."/>
            <person name="Binder M."/>
            <person name="Bloem J."/>
            <person name="Labutti K."/>
            <person name="Salamov A."/>
            <person name="Andreopoulos B."/>
            <person name="Baker S."/>
            <person name="Barry K."/>
            <person name="Bills G."/>
            <person name="Bluhm B."/>
            <person name="Cannon C."/>
            <person name="Castanera R."/>
            <person name="Culley D."/>
            <person name="Daum C."/>
            <person name="Ezra D."/>
            <person name="Gonzalez J."/>
            <person name="Henrissat B."/>
            <person name="Kuo A."/>
            <person name="Liang C."/>
            <person name="Lipzen A."/>
            <person name="Lutzoni F."/>
            <person name="Magnuson J."/>
            <person name="Mondo S."/>
            <person name="Nolan M."/>
            <person name="Ohm R."/>
            <person name="Pangilinan J."/>
            <person name="Park H.-J."/>
            <person name="Ramirez L."/>
            <person name="Alfaro M."/>
            <person name="Sun H."/>
            <person name="Tritt A."/>
            <person name="Yoshinaga Y."/>
            <person name="Zwiers L.-H."/>
            <person name="Turgeon B."/>
            <person name="Goodwin S."/>
            <person name="Spatafora J."/>
            <person name="Crous P."/>
            <person name="Grigoriev I."/>
        </authorList>
    </citation>
    <scope>NUCLEOTIDE SEQUENCE</scope>
    <source>
        <strain evidence="4">CBS 121167</strain>
    </source>
</reference>
<name>A0A6A6AXH2_9PEZI</name>
<protein>
    <recommendedName>
        <fullName evidence="3">Fe2OG dioxygenase domain-containing protein</fullName>
    </recommendedName>
</protein>
<dbReference type="SUPFAM" id="SSF51197">
    <property type="entry name" value="Clavaminate synthase-like"/>
    <property type="match status" value="1"/>
</dbReference>
<evidence type="ECO:0000256" key="2">
    <source>
        <dbReference type="RuleBase" id="RU003682"/>
    </source>
</evidence>
<dbReference type="EMBL" id="ML995612">
    <property type="protein sequence ID" value="KAF2135261.1"/>
    <property type="molecule type" value="Genomic_DNA"/>
</dbReference>
<keyword evidence="2" id="KW-0408">Iron</keyword>
<proteinExistence type="inferred from homology"/>
<evidence type="ECO:0000259" key="3">
    <source>
        <dbReference type="PROSITE" id="PS51471"/>
    </source>
</evidence>
<dbReference type="GO" id="GO:0016491">
    <property type="term" value="F:oxidoreductase activity"/>
    <property type="evidence" value="ECO:0007669"/>
    <property type="project" value="UniProtKB-KW"/>
</dbReference>
<dbReference type="OrthoDB" id="288590at2759"/>
<dbReference type="InterPro" id="IPR050231">
    <property type="entry name" value="Iron_ascorbate_oxido_reductase"/>
</dbReference>
<dbReference type="AlphaFoldDB" id="A0A6A6AXH2"/>
<dbReference type="PROSITE" id="PS51471">
    <property type="entry name" value="FE2OG_OXY"/>
    <property type="match status" value="1"/>
</dbReference>
<evidence type="ECO:0000256" key="1">
    <source>
        <dbReference type="ARBA" id="ARBA00008056"/>
    </source>
</evidence>
<gene>
    <name evidence="4" type="ORF">K452DRAFT_293354</name>
</gene>
<sequence>MSFETSAEFMPEPFPDNVPVADLARISLAKLLDDDQDEAALLFEVCKTNGFCYLDLTTHPKGLELIKDAEEVHRASKEAFEKTPINAKREFKTRPPETGLLDTGYRETGCGDDGLPNKLEMFNISQAGLFSGTEDYKLPPFLAPHEDTFRDILRRANVVHNVILGTLERQLKLPSGTLTSIHKLTQRSGDFVRILNYPAPKDGKPLADPPTPPHRDAVSVAFLFTWQGGLQITAAPNEYRRIDTALEDEESWQFVRPLPGHVIMNLGDALHILTNGLLNSGKHRVVTPPGRQALHDRISVLLVARPEESTQMRTLPSPLLPPGNYLPTDMTAKEWGQEKVIRVLRLMDNAKH</sequence>
<comment type="similarity">
    <text evidence="1 2">Belongs to the iron/ascorbate-dependent oxidoreductase family.</text>
</comment>
<organism evidence="4 5">
    <name type="scientific">Aplosporella prunicola CBS 121167</name>
    <dbReference type="NCBI Taxonomy" id="1176127"/>
    <lineage>
        <taxon>Eukaryota</taxon>
        <taxon>Fungi</taxon>
        <taxon>Dikarya</taxon>
        <taxon>Ascomycota</taxon>
        <taxon>Pezizomycotina</taxon>
        <taxon>Dothideomycetes</taxon>
        <taxon>Dothideomycetes incertae sedis</taxon>
        <taxon>Botryosphaeriales</taxon>
        <taxon>Aplosporellaceae</taxon>
        <taxon>Aplosporella</taxon>
    </lineage>
</organism>
<accession>A0A6A6AXH2</accession>
<dbReference type="InterPro" id="IPR027443">
    <property type="entry name" value="IPNS-like_sf"/>
</dbReference>
<dbReference type="InterPro" id="IPR005123">
    <property type="entry name" value="Oxoglu/Fe-dep_dioxygenase_dom"/>
</dbReference>
<dbReference type="InterPro" id="IPR044861">
    <property type="entry name" value="IPNS-like_FE2OG_OXY"/>
</dbReference>
<evidence type="ECO:0000313" key="4">
    <source>
        <dbReference type="EMBL" id="KAF2135261.1"/>
    </source>
</evidence>
<dbReference type="RefSeq" id="XP_033390980.1">
    <property type="nucleotide sequence ID" value="XM_033541548.1"/>
</dbReference>
<dbReference type="GO" id="GO:0046872">
    <property type="term" value="F:metal ion binding"/>
    <property type="evidence" value="ECO:0007669"/>
    <property type="project" value="UniProtKB-KW"/>
</dbReference>
<keyword evidence="5" id="KW-1185">Reference proteome</keyword>
<evidence type="ECO:0000313" key="5">
    <source>
        <dbReference type="Proteomes" id="UP000799438"/>
    </source>
</evidence>
<feature type="domain" description="Fe2OG dioxygenase" evidence="3">
    <location>
        <begin position="188"/>
        <end position="308"/>
    </location>
</feature>
<dbReference type="Proteomes" id="UP000799438">
    <property type="component" value="Unassembled WGS sequence"/>
</dbReference>
<keyword evidence="2" id="KW-0560">Oxidoreductase</keyword>
<dbReference type="GeneID" id="54299044"/>
<keyword evidence="2" id="KW-0479">Metal-binding</keyword>